<dbReference type="AlphaFoldDB" id="X0T045"/>
<name>X0T045_9ZZZZ</name>
<gene>
    <name evidence="1" type="ORF">S01H1_18550</name>
</gene>
<sequence length="148" mass="15697">AWQKRGTVTAGITTPAATARDAASVEALAGIFIELMPGQNALGLRASGATDNSDNIYDILFMRGDADHYDRAMTLTFTTGTQTSPVSGEEFADLIAVSNKKTLQLTLLNASALDDYIGTIQLDVFGVTKVAIIPTTIVTSSSIWYYGV</sequence>
<feature type="non-terminal residue" evidence="1">
    <location>
        <position position="1"/>
    </location>
</feature>
<evidence type="ECO:0000313" key="1">
    <source>
        <dbReference type="EMBL" id="GAF81537.1"/>
    </source>
</evidence>
<organism evidence="1">
    <name type="scientific">marine sediment metagenome</name>
    <dbReference type="NCBI Taxonomy" id="412755"/>
    <lineage>
        <taxon>unclassified sequences</taxon>
        <taxon>metagenomes</taxon>
        <taxon>ecological metagenomes</taxon>
    </lineage>
</organism>
<accession>X0T045</accession>
<proteinExistence type="predicted"/>
<comment type="caution">
    <text evidence="1">The sequence shown here is derived from an EMBL/GenBank/DDBJ whole genome shotgun (WGS) entry which is preliminary data.</text>
</comment>
<dbReference type="EMBL" id="BARS01009927">
    <property type="protein sequence ID" value="GAF81537.1"/>
    <property type="molecule type" value="Genomic_DNA"/>
</dbReference>
<reference evidence="1" key="1">
    <citation type="journal article" date="2014" name="Front. Microbiol.">
        <title>High frequency of phylogenetically diverse reductive dehalogenase-homologous genes in deep subseafloor sedimentary metagenomes.</title>
        <authorList>
            <person name="Kawai M."/>
            <person name="Futagami T."/>
            <person name="Toyoda A."/>
            <person name="Takaki Y."/>
            <person name="Nishi S."/>
            <person name="Hori S."/>
            <person name="Arai W."/>
            <person name="Tsubouchi T."/>
            <person name="Morono Y."/>
            <person name="Uchiyama I."/>
            <person name="Ito T."/>
            <person name="Fujiyama A."/>
            <person name="Inagaki F."/>
            <person name="Takami H."/>
        </authorList>
    </citation>
    <scope>NUCLEOTIDE SEQUENCE</scope>
    <source>
        <strain evidence="1">Expedition CK06-06</strain>
    </source>
</reference>
<protein>
    <submittedName>
        <fullName evidence="1">Uncharacterized protein</fullName>
    </submittedName>
</protein>